<evidence type="ECO:0000256" key="2">
    <source>
        <dbReference type="ARBA" id="ARBA00022527"/>
    </source>
</evidence>
<keyword evidence="3" id="KW-0808">Transferase</keyword>
<dbReference type="GO" id="GO:0004674">
    <property type="term" value="F:protein serine/threonine kinase activity"/>
    <property type="evidence" value="ECO:0007669"/>
    <property type="project" value="UniProtKB-KW"/>
</dbReference>
<protein>
    <recommendedName>
        <fullName evidence="1">non-specific serine/threonine protein kinase</fullName>
        <ecNumber evidence="1">2.7.11.1</ecNumber>
    </recommendedName>
</protein>
<evidence type="ECO:0000259" key="12">
    <source>
        <dbReference type="PROSITE" id="PS50011"/>
    </source>
</evidence>
<keyword evidence="5" id="KW-0418">Kinase</keyword>
<gene>
    <name evidence="13" type="ORF">DCF19_10495</name>
</gene>
<dbReference type="EMBL" id="QBML01000012">
    <property type="protein sequence ID" value="PZO41155.1"/>
    <property type="molecule type" value="Genomic_DNA"/>
</dbReference>
<dbReference type="EC" id="2.7.11.1" evidence="1"/>
<dbReference type="AlphaFoldDB" id="A0A2W4Y2C9"/>
<sequence length="456" mass="51363">MYICSYPPLNRHPSGYPLISDNHFPFNPSNLIRERYRILNLLGEGGFGRTFLAIDELQSPLLCVVKQLLPNHSIHRQKIQTLFQQEAQRLAQLEEHPQIPKLLDSFEQDGESFIVQEWIDGWTLQQEVAGTIPFHEIEVRKVLQEILPVLQYLHDRQIVHRDIKPDNIIRRKCDRQLVLVDFGAAKQLINIRPIYTGTMIGSVEYAAPEQIKGKAVFASDLYSLGVTCLYLLTQTSPFDLYDIVENDWKWQAYLSQPISPDLKAILNKLLQPSIRRRYQSATEVLIDLNASSMTEGQVKKNIPINLISSVSNIENSDRSTTIPSKSNFSVSPLLLADDTADQEIPLFADDLDSLKSLPLVQRVLIVGIGTFFGSVAIASLSFCLSIIIFTLSAPRSSGIDSAKNNQIILGLTAGITGLVGLAVLENRRRAILKKNDDFQNSDKDEDEDEDEDNYFG</sequence>
<reference evidence="13 14" key="1">
    <citation type="submission" date="2018-04" db="EMBL/GenBank/DDBJ databases">
        <authorList>
            <person name="Go L.Y."/>
            <person name="Mitchell J.A."/>
        </authorList>
    </citation>
    <scope>NUCLEOTIDE SEQUENCE [LARGE SCALE GENOMIC DNA]</scope>
    <source>
        <strain evidence="13">ULC066bin1</strain>
    </source>
</reference>
<dbReference type="Proteomes" id="UP000249467">
    <property type="component" value="Unassembled WGS sequence"/>
</dbReference>
<evidence type="ECO:0000256" key="5">
    <source>
        <dbReference type="ARBA" id="ARBA00022777"/>
    </source>
</evidence>
<dbReference type="PROSITE" id="PS50011">
    <property type="entry name" value="PROTEIN_KINASE_DOM"/>
    <property type="match status" value="1"/>
</dbReference>
<reference evidence="13 14" key="2">
    <citation type="submission" date="2018-06" db="EMBL/GenBank/DDBJ databases">
        <title>Metagenomic assembly of (sub)arctic Cyanobacteria and their associated microbiome from non-axenic cultures.</title>
        <authorList>
            <person name="Baurain D."/>
        </authorList>
    </citation>
    <scope>NUCLEOTIDE SEQUENCE [LARGE SCALE GENOMIC DNA]</scope>
    <source>
        <strain evidence="13">ULC066bin1</strain>
    </source>
</reference>
<evidence type="ECO:0000256" key="7">
    <source>
        <dbReference type="ARBA" id="ARBA00047899"/>
    </source>
</evidence>
<dbReference type="GO" id="GO:0005524">
    <property type="term" value="F:ATP binding"/>
    <property type="evidence" value="ECO:0007669"/>
    <property type="project" value="UniProtKB-UniRule"/>
</dbReference>
<feature type="transmembrane region" description="Helical" evidence="11">
    <location>
        <begin position="363"/>
        <end position="387"/>
    </location>
</feature>
<keyword evidence="6 9" id="KW-0067">ATP-binding</keyword>
<comment type="catalytic activity">
    <reaction evidence="8">
        <text>L-seryl-[protein] + ATP = O-phospho-L-seryl-[protein] + ADP + H(+)</text>
        <dbReference type="Rhea" id="RHEA:17989"/>
        <dbReference type="Rhea" id="RHEA-COMP:9863"/>
        <dbReference type="Rhea" id="RHEA-COMP:11604"/>
        <dbReference type="ChEBI" id="CHEBI:15378"/>
        <dbReference type="ChEBI" id="CHEBI:29999"/>
        <dbReference type="ChEBI" id="CHEBI:30616"/>
        <dbReference type="ChEBI" id="CHEBI:83421"/>
        <dbReference type="ChEBI" id="CHEBI:456216"/>
        <dbReference type="EC" id="2.7.11.1"/>
    </reaction>
</comment>
<keyword evidence="11" id="KW-0812">Transmembrane</keyword>
<dbReference type="InterPro" id="IPR011009">
    <property type="entry name" value="Kinase-like_dom_sf"/>
</dbReference>
<feature type="region of interest" description="Disordered" evidence="10">
    <location>
        <begin position="436"/>
        <end position="456"/>
    </location>
</feature>
<feature type="transmembrane region" description="Helical" evidence="11">
    <location>
        <begin position="407"/>
        <end position="424"/>
    </location>
</feature>
<comment type="catalytic activity">
    <reaction evidence="7">
        <text>L-threonyl-[protein] + ATP = O-phospho-L-threonyl-[protein] + ADP + H(+)</text>
        <dbReference type="Rhea" id="RHEA:46608"/>
        <dbReference type="Rhea" id="RHEA-COMP:11060"/>
        <dbReference type="Rhea" id="RHEA-COMP:11605"/>
        <dbReference type="ChEBI" id="CHEBI:15378"/>
        <dbReference type="ChEBI" id="CHEBI:30013"/>
        <dbReference type="ChEBI" id="CHEBI:30616"/>
        <dbReference type="ChEBI" id="CHEBI:61977"/>
        <dbReference type="ChEBI" id="CHEBI:456216"/>
        <dbReference type="EC" id="2.7.11.1"/>
    </reaction>
</comment>
<feature type="binding site" evidence="9">
    <location>
        <position position="66"/>
    </location>
    <ligand>
        <name>ATP</name>
        <dbReference type="ChEBI" id="CHEBI:30616"/>
    </ligand>
</feature>
<evidence type="ECO:0000256" key="10">
    <source>
        <dbReference type="SAM" id="MobiDB-lite"/>
    </source>
</evidence>
<dbReference type="SUPFAM" id="SSF56112">
    <property type="entry name" value="Protein kinase-like (PK-like)"/>
    <property type="match status" value="1"/>
</dbReference>
<name>A0A2W4Y2C9_9CYAN</name>
<dbReference type="Gene3D" id="1.10.510.10">
    <property type="entry name" value="Transferase(Phosphotransferase) domain 1"/>
    <property type="match status" value="1"/>
</dbReference>
<dbReference type="CDD" id="cd14014">
    <property type="entry name" value="STKc_PknB_like"/>
    <property type="match status" value="1"/>
</dbReference>
<evidence type="ECO:0000256" key="3">
    <source>
        <dbReference type="ARBA" id="ARBA00022679"/>
    </source>
</evidence>
<feature type="domain" description="Protein kinase" evidence="12">
    <location>
        <begin position="36"/>
        <end position="293"/>
    </location>
</feature>
<keyword evidence="11" id="KW-0472">Membrane</keyword>
<evidence type="ECO:0000256" key="6">
    <source>
        <dbReference type="ARBA" id="ARBA00022840"/>
    </source>
</evidence>
<feature type="compositionally biased region" description="Acidic residues" evidence="10">
    <location>
        <begin position="443"/>
        <end position="456"/>
    </location>
</feature>
<proteinExistence type="predicted"/>
<evidence type="ECO:0000256" key="1">
    <source>
        <dbReference type="ARBA" id="ARBA00012513"/>
    </source>
</evidence>
<comment type="caution">
    <text evidence="13">The sequence shown here is derived from an EMBL/GenBank/DDBJ whole genome shotgun (WGS) entry which is preliminary data.</text>
</comment>
<keyword evidence="2" id="KW-0723">Serine/threonine-protein kinase</keyword>
<dbReference type="InterPro" id="IPR017441">
    <property type="entry name" value="Protein_kinase_ATP_BS"/>
</dbReference>
<keyword evidence="4 9" id="KW-0547">Nucleotide-binding</keyword>
<organism evidence="13 14">
    <name type="scientific">Pseudanabaena frigida</name>
    <dbReference type="NCBI Taxonomy" id="945775"/>
    <lineage>
        <taxon>Bacteria</taxon>
        <taxon>Bacillati</taxon>
        <taxon>Cyanobacteriota</taxon>
        <taxon>Cyanophyceae</taxon>
        <taxon>Pseudanabaenales</taxon>
        <taxon>Pseudanabaenaceae</taxon>
        <taxon>Pseudanabaena</taxon>
    </lineage>
</organism>
<dbReference type="Pfam" id="PF00069">
    <property type="entry name" value="Pkinase"/>
    <property type="match status" value="1"/>
</dbReference>
<evidence type="ECO:0000256" key="8">
    <source>
        <dbReference type="ARBA" id="ARBA00048679"/>
    </source>
</evidence>
<evidence type="ECO:0000313" key="14">
    <source>
        <dbReference type="Proteomes" id="UP000249467"/>
    </source>
</evidence>
<dbReference type="PANTHER" id="PTHR24363:SF0">
    <property type="entry name" value="SERINE_THREONINE KINASE LIKE DOMAIN CONTAINING 1"/>
    <property type="match status" value="1"/>
</dbReference>
<dbReference type="PANTHER" id="PTHR24363">
    <property type="entry name" value="SERINE/THREONINE PROTEIN KINASE"/>
    <property type="match status" value="1"/>
</dbReference>
<dbReference type="InterPro" id="IPR000719">
    <property type="entry name" value="Prot_kinase_dom"/>
</dbReference>
<dbReference type="PROSITE" id="PS00107">
    <property type="entry name" value="PROTEIN_KINASE_ATP"/>
    <property type="match status" value="1"/>
</dbReference>
<evidence type="ECO:0000313" key="13">
    <source>
        <dbReference type="EMBL" id="PZO41155.1"/>
    </source>
</evidence>
<evidence type="ECO:0000256" key="11">
    <source>
        <dbReference type="SAM" id="Phobius"/>
    </source>
</evidence>
<keyword evidence="11" id="KW-1133">Transmembrane helix</keyword>
<dbReference type="SMART" id="SM00220">
    <property type="entry name" value="S_TKc"/>
    <property type="match status" value="1"/>
</dbReference>
<evidence type="ECO:0000256" key="4">
    <source>
        <dbReference type="ARBA" id="ARBA00022741"/>
    </source>
</evidence>
<accession>A0A2W4Y2C9</accession>
<evidence type="ECO:0000256" key="9">
    <source>
        <dbReference type="PROSITE-ProRule" id="PRU10141"/>
    </source>
</evidence>